<evidence type="ECO:0000313" key="6">
    <source>
        <dbReference type="Proteomes" id="UP000683428"/>
    </source>
</evidence>
<reference evidence="5" key="1">
    <citation type="submission" date="2020-11" db="EMBL/GenBank/DDBJ databases">
        <title>Azospira inquinata sp. nov.</title>
        <authorList>
            <person name="Moe W.M."/>
            <person name="Mikes M.C."/>
        </authorList>
    </citation>
    <scope>NUCLEOTIDE SEQUENCE</scope>
    <source>
        <strain evidence="5">Azo-3</strain>
    </source>
</reference>
<dbReference type="EMBL" id="CP064782">
    <property type="protein sequence ID" value="QWT47804.1"/>
    <property type="molecule type" value="Genomic_DNA"/>
</dbReference>
<dbReference type="GO" id="GO:0005886">
    <property type="term" value="C:plasma membrane"/>
    <property type="evidence" value="ECO:0007669"/>
    <property type="project" value="TreeGrafter"/>
</dbReference>
<dbReference type="KEGG" id="aiq:Azoinq_07910"/>
<dbReference type="InterPro" id="IPR056413">
    <property type="entry name" value="TPR_CcmH_CycH"/>
</dbReference>
<dbReference type="GO" id="GO:0030313">
    <property type="term" value="C:cell envelope"/>
    <property type="evidence" value="ECO:0007669"/>
    <property type="project" value="UniProtKB-SubCell"/>
</dbReference>
<accession>A0A975SL07</accession>
<dbReference type="AlphaFoldDB" id="A0A975SL07"/>
<keyword evidence="6" id="KW-1185">Reference proteome</keyword>
<evidence type="ECO:0000256" key="2">
    <source>
        <dbReference type="ARBA" id="ARBA00022737"/>
    </source>
</evidence>
<keyword evidence="3" id="KW-0802">TPR repeat</keyword>
<dbReference type="InterPro" id="IPR017560">
    <property type="entry name" value="Cyt_c_biogenesis_CcmI"/>
</dbReference>
<dbReference type="RefSeq" id="WP_216130257.1">
    <property type="nucleotide sequence ID" value="NZ_CP064782.1"/>
</dbReference>
<sequence length="285" mass="30355">MISFAIAAALLLGLAIFIIVPPLLRAKPEGADRQQANVAVYRDQLAELDKEREAGTLADGDYQQAKEELESRLLEEVAAPQDAPAPRPGAGRTTAIVLALVIPAAALLGYALRGEPRGLDPNQVQPQASGQPQVTPEQIAGMVEKLAAHLKENPGDQQGWVMLARSYKVMGRFPEAADAFAKAGDMVDSDPALLADYAETLARAQDGKFAGKPTQLLEKALKKNPNQPQALVLAGVAAGEREDYPAAIAYWKRLLPMVPPGSDEEKAIQDGIGRLEAKAKEGGKK</sequence>
<dbReference type="Pfam" id="PF23914">
    <property type="entry name" value="TPR_CcmH_CycH"/>
    <property type="match status" value="1"/>
</dbReference>
<keyword evidence="2" id="KW-0677">Repeat</keyword>
<evidence type="ECO:0000313" key="5">
    <source>
        <dbReference type="EMBL" id="QWT47804.1"/>
    </source>
</evidence>
<evidence type="ECO:0000259" key="4">
    <source>
        <dbReference type="Pfam" id="PF23914"/>
    </source>
</evidence>
<protein>
    <submittedName>
        <fullName evidence="5">C-type cytochrome biogenesis protein CcmI</fullName>
    </submittedName>
</protein>
<dbReference type="PANTHER" id="PTHR47870:SF4">
    <property type="entry name" value="CYTOCHROME C-TYPE BIOGENESIS PROTEIN CYCH"/>
    <property type="match status" value="1"/>
</dbReference>
<evidence type="ECO:0000256" key="1">
    <source>
        <dbReference type="ARBA" id="ARBA00004196"/>
    </source>
</evidence>
<organism evidence="5 6">
    <name type="scientific">Azospira inquinata</name>
    <dbReference type="NCBI Taxonomy" id="2785627"/>
    <lineage>
        <taxon>Bacteria</taxon>
        <taxon>Pseudomonadati</taxon>
        <taxon>Pseudomonadota</taxon>
        <taxon>Betaproteobacteria</taxon>
        <taxon>Rhodocyclales</taxon>
        <taxon>Rhodocyclaceae</taxon>
        <taxon>Azospira</taxon>
    </lineage>
</organism>
<dbReference type="PANTHER" id="PTHR47870">
    <property type="entry name" value="CYTOCHROME C-TYPE BIOGENESIS PROTEIN CCMH"/>
    <property type="match status" value="1"/>
</dbReference>
<dbReference type="InterPro" id="IPR051263">
    <property type="entry name" value="C-type_cytochrome_biogenesis"/>
</dbReference>
<feature type="domain" description="Cytochrome c-type biogenesis protein H TPR" evidence="4">
    <location>
        <begin position="131"/>
        <end position="263"/>
    </location>
</feature>
<evidence type="ECO:0000256" key="3">
    <source>
        <dbReference type="ARBA" id="ARBA00022803"/>
    </source>
</evidence>
<name>A0A975SL07_9RHOO</name>
<gene>
    <name evidence="5" type="primary">ccmI</name>
    <name evidence="5" type="ORF">Azoinq_07910</name>
</gene>
<proteinExistence type="predicted"/>
<comment type="subcellular location">
    <subcellularLocation>
        <location evidence="1">Cell envelope</location>
    </subcellularLocation>
</comment>
<dbReference type="NCBIfam" id="TIGR03142">
    <property type="entry name" value="cytochro_ccmI"/>
    <property type="match status" value="1"/>
</dbReference>
<dbReference type="Proteomes" id="UP000683428">
    <property type="component" value="Chromosome"/>
</dbReference>